<evidence type="ECO:0000256" key="3">
    <source>
        <dbReference type="ARBA" id="ARBA00023110"/>
    </source>
</evidence>
<keyword evidence="3" id="KW-0697">Rotamase</keyword>
<reference evidence="7" key="1">
    <citation type="submission" date="2018-06" db="EMBL/GenBank/DDBJ databases">
        <authorList>
            <person name="Zhirakovskaya E."/>
        </authorList>
    </citation>
    <scope>NUCLEOTIDE SEQUENCE</scope>
</reference>
<dbReference type="Gene3D" id="3.10.50.40">
    <property type="match status" value="2"/>
</dbReference>
<dbReference type="InterPro" id="IPR050280">
    <property type="entry name" value="OMP_Chaperone_SurA"/>
</dbReference>
<dbReference type="PANTHER" id="PTHR47637:SF1">
    <property type="entry name" value="CHAPERONE SURA"/>
    <property type="match status" value="1"/>
</dbReference>
<dbReference type="GO" id="GO:0003755">
    <property type="term" value="F:peptidyl-prolyl cis-trans isomerase activity"/>
    <property type="evidence" value="ECO:0007669"/>
    <property type="project" value="UniProtKB-KW"/>
</dbReference>
<evidence type="ECO:0000256" key="1">
    <source>
        <dbReference type="ARBA" id="ARBA00022729"/>
    </source>
</evidence>
<dbReference type="AlphaFoldDB" id="A0A3B0SSH0"/>
<gene>
    <name evidence="7" type="ORF">MNBD_ALPHA01-1087</name>
</gene>
<evidence type="ECO:0000313" key="7">
    <source>
        <dbReference type="EMBL" id="VAW07430.1"/>
    </source>
</evidence>
<dbReference type="PROSITE" id="PS50198">
    <property type="entry name" value="PPIC_PPIASE_2"/>
    <property type="match status" value="2"/>
</dbReference>
<keyword evidence="1" id="KW-0732">Signal</keyword>
<feature type="domain" description="PpiC" evidence="6">
    <location>
        <begin position="193"/>
        <end position="282"/>
    </location>
</feature>
<dbReference type="Gene3D" id="1.10.4030.10">
    <property type="entry name" value="Porin chaperone SurA, peptide-binding domain"/>
    <property type="match status" value="1"/>
</dbReference>
<feature type="domain" description="PpiC" evidence="6">
    <location>
        <begin position="293"/>
        <end position="390"/>
    </location>
</feature>
<dbReference type="SUPFAM" id="SSF54534">
    <property type="entry name" value="FKBP-like"/>
    <property type="match status" value="2"/>
</dbReference>
<dbReference type="InterPro" id="IPR015391">
    <property type="entry name" value="SurA_N"/>
</dbReference>
<evidence type="ECO:0000256" key="4">
    <source>
        <dbReference type="ARBA" id="ARBA00023186"/>
    </source>
</evidence>
<evidence type="ECO:0000256" key="2">
    <source>
        <dbReference type="ARBA" id="ARBA00022764"/>
    </source>
</evidence>
<accession>A0A3B0SSH0</accession>
<dbReference type="Pfam" id="PF09312">
    <property type="entry name" value="SurA_N"/>
    <property type="match status" value="1"/>
</dbReference>
<dbReference type="InterPro" id="IPR027304">
    <property type="entry name" value="Trigger_fact/SurA_dom_sf"/>
</dbReference>
<protein>
    <submittedName>
        <fullName evidence="7">Periplasmic chaperone and peptidyl-prolyl cis-trans isomerase of outer membrane proteins SurA</fullName>
        <ecNumber evidence="7">5.2.1.8</ecNumber>
    </submittedName>
</protein>
<dbReference type="SUPFAM" id="SSF109998">
    <property type="entry name" value="Triger factor/SurA peptide-binding domain-like"/>
    <property type="match status" value="1"/>
</dbReference>
<keyword evidence="2" id="KW-0574">Periplasm</keyword>
<evidence type="ECO:0000256" key="5">
    <source>
        <dbReference type="ARBA" id="ARBA00023235"/>
    </source>
</evidence>
<name>A0A3B0SSH0_9ZZZZ</name>
<dbReference type="Pfam" id="PF00639">
    <property type="entry name" value="Rotamase"/>
    <property type="match status" value="2"/>
</dbReference>
<proteinExistence type="predicted"/>
<keyword evidence="5 7" id="KW-0413">Isomerase</keyword>
<keyword evidence="4" id="KW-0143">Chaperone</keyword>
<dbReference type="InterPro" id="IPR000297">
    <property type="entry name" value="PPIase_PpiC"/>
</dbReference>
<sequence length="433" mass="49035">MNRKIPARKLIIGLITVFLLSLPKSHAQQSDNIQELSDVQQIIAVVNDSPISLYDLKQRVLLFMISSGARQFSQEEQQYLNQQALQSLVDDKLKIQEADKYKTVISKEEQEQSFLTYAQQMRITPEQLEQQLNQAGIRKESMLKQVEATLAWEQVVGGLLMPQVSISDEEIYSILERMESNKGQFEYHPLEIFLLVSENDKRDNTRIAANRIVEQLNKEASFQLMARQFSQSTTSAVGGDLGWLTESQLSPEISSTLKNMKKGEISAPIETEDGFYILQLAGKRQILTANKTDAKVELQHLFFEVSDKAQDEELAALERTVAEAVAKIENCENLEQQGKELGAKQTGSLGNLAISELPESLHQPLLNLEVGHATPPIREPEGYRVFVVCDRKDPEIRLPDYDSVEGSLSQQRVGLIARRHLRDLRRDAIIDYK</sequence>
<dbReference type="EMBL" id="UOEJ01000274">
    <property type="protein sequence ID" value="VAW07430.1"/>
    <property type="molecule type" value="Genomic_DNA"/>
</dbReference>
<dbReference type="InterPro" id="IPR046357">
    <property type="entry name" value="PPIase_dom_sf"/>
</dbReference>
<organism evidence="7">
    <name type="scientific">hydrothermal vent metagenome</name>
    <dbReference type="NCBI Taxonomy" id="652676"/>
    <lineage>
        <taxon>unclassified sequences</taxon>
        <taxon>metagenomes</taxon>
        <taxon>ecological metagenomes</taxon>
    </lineage>
</organism>
<dbReference type="PANTHER" id="PTHR47637">
    <property type="entry name" value="CHAPERONE SURA"/>
    <property type="match status" value="1"/>
</dbReference>
<dbReference type="EC" id="5.2.1.8" evidence="7"/>
<evidence type="ECO:0000259" key="6">
    <source>
        <dbReference type="PROSITE" id="PS50198"/>
    </source>
</evidence>